<protein>
    <recommendedName>
        <fullName evidence="3">Apea-like HEPN domain-containing protein</fullName>
    </recommendedName>
</protein>
<evidence type="ECO:0008006" key="3">
    <source>
        <dbReference type="Google" id="ProtNLM"/>
    </source>
</evidence>
<dbReference type="OrthoDB" id="871963at2"/>
<evidence type="ECO:0000313" key="2">
    <source>
        <dbReference type="Proteomes" id="UP000297739"/>
    </source>
</evidence>
<sequence length="308" mass="35845">MLFSDLVEKEGKALEPEFERLFQLAIANQRHPGDIILIQENGSFDPTVLGFDGGRLNPHVIGPGRMGWSYFTHYQFINLYRQTQTAKVTHVEWLAKIAELVQAQNWGERDAHEDLEATSIHIETLIYIKIWESDYIIKILYEFVRLLEGKPYDWNFKILESSRDNNGTGTRQDIIRKSIRNRLERISPILYEALKRAYLTQLRNSVAHSNFSFQGDHMQLGNYIESDPHSQLRAISFSEWADKFHATLMIYNGVIGILNRAKEHNHAQLQLQGNVAEVLVTDKRAEEKTYTLPVVYDPDFRRFSYQQS</sequence>
<organism evidence="1 2">
    <name type="scientific">Hymenobacter elongatus</name>
    <dbReference type="NCBI Taxonomy" id="877208"/>
    <lineage>
        <taxon>Bacteria</taxon>
        <taxon>Pseudomonadati</taxon>
        <taxon>Bacteroidota</taxon>
        <taxon>Cytophagia</taxon>
        <taxon>Cytophagales</taxon>
        <taxon>Hymenobacteraceae</taxon>
        <taxon>Hymenobacter</taxon>
    </lineage>
</organism>
<dbReference type="Proteomes" id="UP000297739">
    <property type="component" value="Unassembled WGS sequence"/>
</dbReference>
<reference evidence="1 2" key="1">
    <citation type="submission" date="2019-04" db="EMBL/GenBank/DDBJ databases">
        <authorList>
            <person name="Feng G."/>
            <person name="Zhang J."/>
            <person name="Zhu H."/>
        </authorList>
    </citation>
    <scope>NUCLEOTIDE SEQUENCE [LARGE SCALE GENOMIC DNA]</scope>
    <source>
        <strain evidence="1 2">JCM 17223</strain>
    </source>
</reference>
<comment type="caution">
    <text evidence="1">The sequence shown here is derived from an EMBL/GenBank/DDBJ whole genome shotgun (WGS) entry which is preliminary data.</text>
</comment>
<proteinExistence type="predicted"/>
<accession>A0A4Z0PJG4</accession>
<dbReference type="RefSeq" id="WP_135498418.1">
    <property type="nucleotide sequence ID" value="NZ_SRLD01000027.1"/>
</dbReference>
<dbReference type="EMBL" id="SRLD01000027">
    <property type="protein sequence ID" value="TGE14993.1"/>
    <property type="molecule type" value="Genomic_DNA"/>
</dbReference>
<evidence type="ECO:0000313" key="1">
    <source>
        <dbReference type="EMBL" id="TGE14993.1"/>
    </source>
</evidence>
<keyword evidence="2" id="KW-1185">Reference proteome</keyword>
<name>A0A4Z0PJG4_9BACT</name>
<dbReference type="AlphaFoldDB" id="A0A4Z0PJG4"/>
<gene>
    <name evidence="1" type="ORF">E5J99_13880</name>
</gene>